<comment type="caution">
    <text evidence="2">The sequence shown here is derived from an EMBL/GenBank/DDBJ whole genome shotgun (WGS) entry which is preliminary data.</text>
</comment>
<accession>A0AA43QP40</accession>
<name>A0AA43QP40_9LECA</name>
<dbReference type="InterPro" id="IPR029058">
    <property type="entry name" value="AB_hydrolase_fold"/>
</dbReference>
<protein>
    <recommendedName>
        <fullName evidence="4">Toxin biosynthesis protein</fullName>
    </recommendedName>
</protein>
<feature type="signal peptide" evidence="1">
    <location>
        <begin position="1"/>
        <end position="17"/>
    </location>
</feature>
<evidence type="ECO:0000256" key="1">
    <source>
        <dbReference type="SAM" id="SignalP"/>
    </source>
</evidence>
<keyword evidence="1" id="KW-0732">Signal</keyword>
<gene>
    <name evidence="2" type="ORF">OHK93_008407</name>
</gene>
<feature type="chain" id="PRO_5041278273" description="Toxin biosynthesis protein" evidence="1">
    <location>
        <begin position="18"/>
        <end position="268"/>
    </location>
</feature>
<dbReference type="Proteomes" id="UP001161017">
    <property type="component" value="Unassembled WGS sequence"/>
</dbReference>
<dbReference type="EMBL" id="JAPUFD010000009">
    <property type="protein sequence ID" value="MDI1489129.1"/>
    <property type="molecule type" value="Genomic_DNA"/>
</dbReference>
<evidence type="ECO:0008006" key="4">
    <source>
        <dbReference type="Google" id="ProtNLM"/>
    </source>
</evidence>
<dbReference type="AlphaFoldDB" id="A0AA43QP40"/>
<keyword evidence="3" id="KW-1185">Reference proteome</keyword>
<sequence length="268" mass="30323">MHPRLLSTLVLIDPVFLDQTSDVGPPPALLTIPRRDIWDTREKAESSLRKAFKSWDPRAIDKYVQYGLRKLPTALYDSVQNKDLASSAVTLTTTKHQEAWIYAQMNLEPRQAGLDRLLLPDWDPVIELPNISSRPECLITMRNLPFLRPSVLYIFGEKSHLAPIKAQDERVSRTGIGTGGSGGAKEEKVEKSIVPRASHLLAFERPNETAAAAADWIRRWHERWLADEDRMRRYGTKTSEDGMLRMSKAWIDAASLPLDSSRPKGSKL</sequence>
<organism evidence="2 3">
    <name type="scientific">Ramalina farinacea</name>
    <dbReference type="NCBI Taxonomy" id="258253"/>
    <lineage>
        <taxon>Eukaryota</taxon>
        <taxon>Fungi</taxon>
        <taxon>Dikarya</taxon>
        <taxon>Ascomycota</taxon>
        <taxon>Pezizomycotina</taxon>
        <taxon>Lecanoromycetes</taxon>
        <taxon>OSLEUM clade</taxon>
        <taxon>Lecanoromycetidae</taxon>
        <taxon>Lecanorales</taxon>
        <taxon>Lecanorineae</taxon>
        <taxon>Ramalinaceae</taxon>
        <taxon>Ramalina</taxon>
    </lineage>
</organism>
<proteinExistence type="predicted"/>
<evidence type="ECO:0000313" key="3">
    <source>
        <dbReference type="Proteomes" id="UP001161017"/>
    </source>
</evidence>
<reference evidence="2" key="1">
    <citation type="journal article" date="2023" name="Genome Biol. Evol.">
        <title>First Whole Genome Sequence and Flow Cytometry Genome Size Data for the Lichen-Forming Fungus Ramalina farinacea (Ascomycota).</title>
        <authorList>
            <person name="Llewellyn T."/>
            <person name="Mian S."/>
            <person name="Hill R."/>
            <person name="Leitch I.J."/>
            <person name="Gaya E."/>
        </authorList>
    </citation>
    <scope>NUCLEOTIDE SEQUENCE</scope>
    <source>
        <strain evidence="2">LIQ254RAFAR</strain>
    </source>
</reference>
<evidence type="ECO:0000313" key="2">
    <source>
        <dbReference type="EMBL" id="MDI1489129.1"/>
    </source>
</evidence>
<dbReference type="SUPFAM" id="SSF53474">
    <property type="entry name" value="alpha/beta-Hydrolases"/>
    <property type="match status" value="1"/>
</dbReference>
<dbReference type="Gene3D" id="3.40.50.1820">
    <property type="entry name" value="alpha/beta hydrolase"/>
    <property type="match status" value="1"/>
</dbReference>